<accession>A0ABU6MBF9</accession>
<protein>
    <submittedName>
        <fullName evidence="1">YlzJ-like family protein</fullName>
    </submittedName>
</protein>
<keyword evidence="2" id="KW-1185">Reference proteome</keyword>
<dbReference type="InterPro" id="IPR025619">
    <property type="entry name" value="YlzJ"/>
</dbReference>
<sequence>MILYTTVPEEIIFQTDPSEFTKQRTIQYNGVPLLVEQEEQYYRIIRVLSSNPADYLSEGLMPGAYISMS</sequence>
<comment type="caution">
    <text evidence="1">The sequence shown here is derived from an EMBL/GenBank/DDBJ whole genome shotgun (WGS) entry which is preliminary data.</text>
</comment>
<organism evidence="1 2">
    <name type="scientific">Heyndrickxia acidicola</name>
    <dbReference type="NCBI Taxonomy" id="209389"/>
    <lineage>
        <taxon>Bacteria</taxon>
        <taxon>Bacillati</taxon>
        <taxon>Bacillota</taxon>
        <taxon>Bacilli</taxon>
        <taxon>Bacillales</taxon>
        <taxon>Bacillaceae</taxon>
        <taxon>Heyndrickxia</taxon>
    </lineage>
</organism>
<dbReference type="Pfam" id="PF14035">
    <property type="entry name" value="YlzJ"/>
    <property type="match status" value="1"/>
</dbReference>
<dbReference type="RefSeq" id="WP_066264584.1">
    <property type="nucleotide sequence ID" value="NZ_JARMAB010000004.1"/>
</dbReference>
<reference evidence="1 2" key="1">
    <citation type="submission" date="2023-03" db="EMBL/GenBank/DDBJ databases">
        <title>Bacillus Genome Sequencing.</title>
        <authorList>
            <person name="Dunlap C."/>
        </authorList>
    </citation>
    <scope>NUCLEOTIDE SEQUENCE [LARGE SCALE GENOMIC DNA]</scope>
    <source>
        <strain evidence="1 2">B-23453</strain>
    </source>
</reference>
<dbReference type="EMBL" id="JARMAB010000004">
    <property type="protein sequence ID" value="MED1202015.1"/>
    <property type="molecule type" value="Genomic_DNA"/>
</dbReference>
<proteinExistence type="predicted"/>
<dbReference type="Proteomes" id="UP001341444">
    <property type="component" value="Unassembled WGS sequence"/>
</dbReference>
<gene>
    <name evidence="1" type="ORF">P4T90_02790</name>
</gene>
<name>A0ABU6MBF9_9BACI</name>
<evidence type="ECO:0000313" key="1">
    <source>
        <dbReference type="EMBL" id="MED1202015.1"/>
    </source>
</evidence>
<evidence type="ECO:0000313" key="2">
    <source>
        <dbReference type="Proteomes" id="UP001341444"/>
    </source>
</evidence>